<evidence type="ECO:0008006" key="6">
    <source>
        <dbReference type="Google" id="ProtNLM"/>
    </source>
</evidence>
<proteinExistence type="predicted"/>
<evidence type="ECO:0000256" key="2">
    <source>
        <dbReference type="SAM" id="MobiDB-lite"/>
    </source>
</evidence>
<feature type="compositionally biased region" description="Polar residues" evidence="2">
    <location>
        <begin position="570"/>
        <end position="583"/>
    </location>
</feature>
<dbReference type="AlphaFoldDB" id="A0A835P2G1"/>
<feature type="region of interest" description="Disordered" evidence="2">
    <location>
        <begin position="639"/>
        <end position="659"/>
    </location>
</feature>
<gene>
    <name evidence="4" type="ORF">IHE44_0006334</name>
    <name evidence="3" type="ORF">IHE44_013378</name>
</gene>
<evidence type="ECO:0000313" key="4">
    <source>
        <dbReference type="EMBL" id="KAI1233138.1"/>
    </source>
</evidence>
<feature type="compositionally biased region" description="Basic and acidic residues" evidence="2">
    <location>
        <begin position="470"/>
        <end position="488"/>
    </location>
</feature>
<reference evidence="4" key="3">
    <citation type="submission" date="2022-01" db="EMBL/GenBank/DDBJ databases">
        <authorList>
            <person name="Rubenstein D.R."/>
        </authorList>
    </citation>
    <scope>NUCLEOTIDE SEQUENCE</scope>
    <source>
        <strain evidence="4">SS15</strain>
        <tissue evidence="4">Liver</tissue>
    </source>
</reference>
<reference evidence="3" key="1">
    <citation type="submission" date="2020-10" db="EMBL/GenBank/DDBJ databases">
        <title>Feather gene expression reveals the developmental basis of iridescence in African starlings.</title>
        <authorList>
            <person name="Rubenstein D.R."/>
        </authorList>
    </citation>
    <scope>NUCLEOTIDE SEQUENCE</scope>
    <source>
        <strain evidence="3">SS15</strain>
        <tissue evidence="3">Liver</tissue>
    </source>
</reference>
<dbReference type="EMBL" id="JADDUC010000008">
    <property type="protein sequence ID" value="KAG0132493.1"/>
    <property type="molecule type" value="Genomic_DNA"/>
</dbReference>
<keyword evidence="5" id="KW-1185">Reference proteome</keyword>
<feature type="compositionally biased region" description="Basic and acidic residues" evidence="2">
    <location>
        <begin position="323"/>
        <end position="337"/>
    </location>
</feature>
<evidence type="ECO:0000256" key="1">
    <source>
        <dbReference type="SAM" id="Coils"/>
    </source>
</evidence>
<dbReference type="Proteomes" id="UP000618051">
    <property type="component" value="Unassembled WGS sequence"/>
</dbReference>
<organism evidence="3">
    <name type="scientific">Lamprotornis superbus</name>
    <dbReference type="NCBI Taxonomy" id="245042"/>
    <lineage>
        <taxon>Eukaryota</taxon>
        <taxon>Metazoa</taxon>
        <taxon>Chordata</taxon>
        <taxon>Craniata</taxon>
        <taxon>Vertebrata</taxon>
        <taxon>Euteleostomi</taxon>
        <taxon>Archelosauria</taxon>
        <taxon>Archosauria</taxon>
        <taxon>Dinosauria</taxon>
        <taxon>Saurischia</taxon>
        <taxon>Theropoda</taxon>
        <taxon>Coelurosauria</taxon>
        <taxon>Aves</taxon>
        <taxon>Neognathae</taxon>
        <taxon>Neoaves</taxon>
        <taxon>Telluraves</taxon>
        <taxon>Australaves</taxon>
        <taxon>Passeriformes</taxon>
        <taxon>Sturnidae</taxon>
        <taxon>Lamprotornis</taxon>
    </lineage>
</organism>
<keyword evidence="1" id="KW-0175">Coiled coil</keyword>
<accession>A0A835P2G1</accession>
<evidence type="ECO:0000313" key="3">
    <source>
        <dbReference type="EMBL" id="KAG0132493.1"/>
    </source>
</evidence>
<feature type="compositionally biased region" description="Polar residues" evidence="2">
    <location>
        <begin position="639"/>
        <end position="649"/>
    </location>
</feature>
<feature type="coiled-coil region" evidence="1">
    <location>
        <begin position="10"/>
        <end position="37"/>
    </location>
</feature>
<feature type="region of interest" description="Disordered" evidence="2">
    <location>
        <begin position="296"/>
        <end position="337"/>
    </location>
</feature>
<sequence length="659" mass="75266">MRAFSPDRKNSIIRRQRQELKLLIAELKDRDRELNDMVAVHERHIQAWEDDRQKILSLAERCSLLTSELNERNAVIKSLTKKLKLLESQHNDSKITLENTQQKFKELTQKVTDSSVHCQALEEKNQSLHCSVLELSAKTGQLQAREQELLRMLQLKDKALIETTDQITEVTSKFKTLENALRAAKLEEFSRNREQQDLKLTLNDVVFQVNKMKDVLSEKMKESSKHQEEISHLKHENGCLRSELILAVEEAQRKDQLYQFTKSKQMRIEKELSSLRQVCVKQQRDLHFLHVNLESSQDSMQKHEKAASERSTGATFSASEIPSETHKGRTEGSHRMCEECGTAPVPASRVKATPEMCEVDNRQLLNASDLKETTSAFLNQCQKAEKGLAVPAEEGEKQDIASSFDELDSEKCREANNTRPLRNREIGENGVKSRDQKSFDVSLPSYDHWLNIKSRVDLQSTLIQNNITSDKTDNEERSDIESAQKSRESPVSCKSESDAGINNFIINKERWKPLSDLEWLEIFKPKKRDGSTCHGKDHNCFQTAQEMKCICSKSEGNMDMNSLHLASLSASTQKSNMTQSSGKLSGEDSPLDISDLAVTKPTKRYFMNTDTSSLFWKLERSLAQSRQMLADLELSLLHTSPPSIPNTNMNKRKKLFPSE</sequence>
<reference evidence="4 5" key="2">
    <citation type="journal article" date="2021" name="J. Hered.">
        <title>Feather Gene Expression Elucidates the Developmental Basis of Plumage Iridescence in African Starlings.</title>
        <authorList>
            <person name="Rubenstein D.R."/>
            <person name="Corvelo A."/>
            <person name="MacManes M.D."/>
            <person name="Maia R."/>
            <person name="Narzisi G."/>
            <person name="Rousaki A."/>
            <person name="Vandenabeele P."/>
            <person name="Shawkey M.D."/>
            <person name="Solomon J."/>
        </authorList>
    </citation>
    <scope>NUCLEOTIDE SEQUENCE [LARGE SCALE GENOMIC DNA]</scope>
    <source>
        <strain evidence="4">SS15</strain>
    </source>
</reference>
<feature type="compositionally biased region" description="Polar residues" evidence="2">
    <location>
        <begin position="309"/>
        <end position="322"/>
    </location>
</feature>
<dbReference type="OrthoDB" id="6155277at2759"/>
<feature type="region of interest" description="Disordered" evidence="2">
    <location>
        <begin position="467"/>
        <end position="496"/>
    </location>
</feature>
<feature type="coiled-coil region" evidence="1">
    <location>
        <begin position="69"/>
        <end position="110"/>
    </location>
</feature>
<evidence type="ECO:0000313" key="5">
    <source>
        <dbReference type="Proteomes" id="UP000618051"/>
    </source>
</evidence>
<name>A0A835P2G1_9PASS</name>
<feature type="compositionally biased region" description="Basic residues" evidence="2">
    <location>
        <begin position="650"/>
        <end position="659"/>
    </location>
</feature>
<comment type="caution">
    <text evidence="3">The sequence shown here is derived from an EMBL/GenBank/DDBJ whole genome shotgun (WGS) entry which is preliminary data.</text>
</comment>
<protein>
    <recommendedName>
        <fullName evidence="6">Coiled-coil domain-containing protein 62</fullName>
    </recommendedName>
</protein>
<feature type="non-terminal residue" evidence="3">
    <location>
        <position position="659"/>
    </location>
</feature>
<feature type="region of interest" description="Disordered" evidence="2">
    <location>
        <begin position="570"/>
        <end position="592"/>
    </location>
</feature>
<dbReference type="EMBL" id="JADDUC020000020">
    <property type="protein sequence ID" value="KAI1233138.1"/>
    <property type="molecule type" value="Genomic_DNA"/>
</dbReference>